<dbReference type="AlphaFoldDB" id="A0A7W3ANV0"/>
<name>A0A7W3ANV0_9ESCH</name>
<reference evidence="1 2" key="1">
    <citation type="submission" date="2020-06" db="EMBL/GenBank/DDBJ databases">
        <title>REHAB project genomes.</title>
        <authorList>
            <person name="Shaw L.P."/>
        </authorList>
    </citation>
    <scope>NUCLEOTIDE SEQUENCE [LARGE SCALE GENOMIC DNA]</scope>
    <source>
        <strain evidence="1 2">RHBSTW-00604</strain>
    </source>
</reference>
<dbReference type="EMBL" id="JABXPT010000018">
    <property type="protein sequence ID" value="MBA7900774.1"/>
    <property type="molecule type" value="Genomic_DNA"/>
</dbReference>
<dbReference type="Proteomes" id="UP000518474">
    <property type="component" value="Unassembled WGS sequence"/>
</dbReference>
<evidence type="ECO:0000313" key="2">
    <source>
        <dbReference type="Proteomes" id="UP000518474"/>
    </source>
</evidence>
<accession>A0A7W3ANV0</accession>
<comment type="caution">
    <text evidence="1">The sequence shown here is derived from an EMBL/GenBank/DDBJ whole genome shotgun (WGS) entry which is preliminary data.</text>
</comment>
<dbReference type="RefSeq" id="WP_105517005.1">
    <property type="nucleotide sequence ID" value="NZ_CP056697.1"/>
</dbReference>
<evidence type="ECO:0000313" key="1">
    <source>
        <dbReference type="EMBL" id="MBA7900774.1"/>
    </source>
</evidence>
<sequence length="249" mass="27681">MNTIILNEICPSSQYIPVTPYAPDLKLLRDSEAPVSYRLNETGNIFYSSTETNLNDDARDLFDSVTVLFSAMTTAMGQKGKDLFDYDSWTKIIRGSGFFAEIQKFTKTLEIKSGSLSIDTQVIQQLIPGITTGNSLEIAKGVLASINGTFSAEDRKETDKIGHVLFYCEELFGAPNVTVRLFFASKDTHKNITSSPCHKSAISSFEQVQEANTFLFVDATRIAKYAKMFDEQPEEYTSLINKLASLITS</sequence>
<protein>
    <submittedName>
        <fullName evidence="1">Zygote formation protein zyg1</fullName>
    </submittedName>
</protein>
<organism evidence="1 2">
    <name type="scientific">Escherichia marmotae</name>
    <dbReference type="NCBI Taxonomy" id="1499973"/>
    <lineage>
        <taxon>Bacteria</taxon>
        <taxon>Pseudomonadati</taxon>
        <taxon>Pseudomonadota</taxon>
        <taxon>Gammaproteobacteria</taxon>
        <taxon>Enterobacterales</taxon>
        <taxon>Enterobacteriaceae</taxon>
        <taxon>Escherichia</taxon>
    </lineage>
</organism>
<gene>
    <name evidence="1" type="ORF">HV245_21980</name>
</gene>
<proteinExistence type="predicted"/>